<keyword evidence="3" id="KW-1185">Reference proteome</keyword>
<dbReference type="SFLD" id="SFLDG01082">
    <property type="entry name" value="B12-binding_domain_containing"/>
    <property type="match status" value="1"/>
</dbReference>
<gene>
    <name evidence="2" type="ordered locus">Amico_0609</name>
</gene>
<name>D5EDW2_AMICL</name>
<evidence type="ECO:0000259" key="1">
    <source>
        <dbReference type="SMART" id="SM00729"/>
    </source>
</evidence>
<organism evidence="2 3">
    <name type="scientific">Aminobacterium colombiense (strain DSM 12261 / ALA-1)</name>
    <dbReference type="NCBI Taxonomy" id="572547"/>
    <lineage>
        <taxon>Bacteria</taxon>
        <taxon>Thermotogati</taxon>
        <taxon>Synergistota</taxon>
        <taxon>Synergistia</taxon>
        <taxon>Synergistales</taxon>
        <taxon>Aminobacteriaceae</taxon>
        <taxon>Aminobacterium</taxon>
    </lineage>
</organism>
<dbReference type="KEGG" id="aco:Amico_0609"/>
<dbReference type="eggNOG" id="COG1032">
    <property type="taxonomic scope" value="Bacteria"/>
</dbReference>
<evidence type="ECO:0000313" key="3">
    <source>
        <dbReference type="Proteomes" id="UP000002366"/>
    </source>
</evidence>
<dbReference type="RefSeq" id="WP_013048010.1">
    <property type="nucleotide sequence ID" value="NC_014011.1"/>
</dbReference>
<evidence type="ECO:0000313" key="2">
    <source>
        <dbReference type="EMBL" id="ADE56744.1"/>
    </source>
</evidence>
<dbReference type="HOGENOM" id="CLU_011543_3_2_0"/>
<dbReference type="AlphaFoldDB" id="D5EDW2"/>
<dbReference type="Pfam" id="PF04055">
    <property type="entry name" value="Radical_SAM"/>
    <property type="match status" value="1"/>
</dbReference>
<dbReference type="InterPro" id="IPR023862">
    <property type="entry name" value="CHP03960_rSAM"/>
</dbReference>
<reference evidence="2 3" key="1">
    <citation type="journal article" date="2010" name="Stand. Genomic Sci.">
        <title>Complete genome sequence of Aminobacterium colombiense type strain (ALA-1).</title>
        <authorList>
            <person name="Chertkov O."/>
            <person name="Sikorski J."/>
            <person name="Brambilla E."/>
            <person name="Lapidus A."/>
            <person name="Copeland A."/>
            <person name="Glavina Del Rio T."/>
            <person name="Nolan M."/>
            <person name="Lucas S."/>
            <person name="Tice H."/>
            <person name="Cheng J.F."/>
            <person name="Han C."/>
            <person name="Detter J.C."/>
            <person name="Bruce D."/>
            <person name="Tapia R."/>
            <person name="Goodwin L."/>
            <person name="Pitluck S."/>
            <person name="Liolios K."/>
            <person name="Ivanova N."/>
            <person name="Mavromatis K."/>
            <person name="Ovchinnikova G."/>
            <person name="Pati A."/>
            <person name="Chen A."/>
            <person name="Palaniappan K."/>
            <person name="Land M."/>
            <person name="Hauser L."/>
            <person name="Chang Y.J."/>
            <person name="Jeffries C.D."/>
            <person name="Spring S."/>
            <person name="Rohde M."/>
            <person name="Goker M."/>
            <person name="Bristow J."/>
            <person name="Eisen J.A."/>
            <person name="Markowitz V."/>
            <person name="Hugenholtz P."/>
            <person name="Kyrpides N.C."/>
            <person name="Klenk H.P."/>
        </authorList>
    </citation>
    <scope>NUCLEOTIDE SEQUENCE [LARGE SCALE GENOMIC DNA]</scope>
    <source>
        <strain evidence="3">DSM 12261 / ALA-1</strain>
    </source>
</reference>
<dbReference type="EMBL" id="CP001997">
    <property type="protein sequence ID" value="ADE56744.1"/>
    <property type="molecule type" value="Genomic_DNA"/>
</dbReference>
<dbReference type="InterPro" id="IPR023404">
    <property type="entry name" value="rSAM_horseshoe"/>
</dbReference>
<dbReference type="GO" id="GO:0051536">
    <property type="term" value="F:iron-sulfur cluster binding"/>
    <property type="evidence" value="ECO:0007669"/>
    <property type="project" value="InterPro"/>
</dbReference>
<dbReference type="PANTHER" id="PTHR42731:SF1">
    <property type="entry name" value="RADICAL SAM DOMAIN PROTEIN"/>
    <property type="match status" value="1"/>
</dbReference>
<dbReference type="Pfam" id="PF19864">
    <property type="entry name" value="Radical_SAM_N2"/>
    <property type="match status" value="1"/>
</dbReference>
<accession>D5EDW2</accession>
<dbReference type="GO" id="GO:0003824">
    <property type="term" value="F:catalytic activity"/>
    <property type="evidence" value="ECO:0007669"/>
    <property type="project" value="InterPro"/>
</dbReference>
<sequence>MEIPDFDDGLWPLLAQVAHPSRYAGCEWGPVKPKESGQSLVRFCLAFPDVYEIGMSYVGFQILYNLLKRLPKSDVERAYCPWIDMEELLRKNELYLGSIETGRPLSSFDGVGFTLQYELSFTNILTMLDLGGIPLYGEERIESDPIVFAGGPGALTPEPVAPFIDVFCLGEGEVLLPQIVDILYETKGLSRKERLNSLAGIEGIYIPSLVDVKYGEGGAVFFSSSRLPVRRQLVQDFKDAFYPDNLIVPSAGVVHDRVPVEIFRGCTRGCRFCQAGIIYRPVRERGLEETSKIVRELVLSSGWEEVGLVSLASCDYSGLTPLLNDLTPFLDEKGVKLSLPSLRMDSFSIDLAASLQAMRRGGLTFAPEAGTQRLRNVINKGVTEEDIKISLETAFKHGWDRVKLYFMMGLPTETEEDLQGIIDIALQTLTLGKAYKRKVNVAVSVAGFVPKGHTPFQWEPQNTVEELREKGQFLKRQIYNRRISLKYHDPEQTFLEGIFARGDRRLAKAIESAWRKGARFDGWSETFSLQRWLDAFDETGIDPLFYTSRSRSKEEGFPWDHIDTGVSRAFLWKEKEKAFKGELTPDCRWNSCHGCGWQNSGCQWSKGECSL</sequence>
<feature type="domain" description="Elp3/MiaA/NifB-like radical SAM core" evidence="1">
    <location>
        <begin position="256"/>
        <end position="476"/>
    </location>
</feature>
<protein>
    <submittedName>
        <fullName evidence="2">Radical SAM domain protein</fullName>
    </submittedName>
</protein>
<proteinExistence type="predicted"/>
<dbReference type="InterPro" id="IPR058240">
    <property type="entry name" value="rSAM_sf"/>
</dbReference>
<dbReference type="Proteomes" id="UP000002366">
    <property type="component" value="Chromosome"/>
</dbReference>
<dbReference type="InterPro" id="IPR045784">
    <property type="entry name" value="Radical_SAM_N2"/>
</dbReference>
<dbReference type="SFLD" id="SFLDS00029">
    <property type="entry name" value="Radical_SAM"/>
    <property type="match status" value="1"/>
</dbReference>
<dbReference type="SMART" id="SM00729">
    <property type="entry name" value="Elp3"/>
    <property type="match status" value="1"/>
</dbReference>
<dbReference type="SUPFAM" id="SSF102114">
    <property type="entry name" value="Radical SAM enzymes"/>
    <property type="match status" value="1"/>
</dbReference>
<dbReference type="CDD" id="cd01335">
    <property type="entry name" value="Radical_SAM"/>
    <property type="match status" value="1"/>
</dbReference>
<dbReference type="OrthoDB" id="9806827at2"/>
<dbReference type="InterPro" id="IPR007197">
    <property type="entry name" value="rSAM"/>
</dbReference>
<dbReference type="InterPro" id="IPR006638">
    <property type="entry name" value="Elp3/MiaA/NifB-like_rSAM"/>
</dbReference>
<dbReference type="STRING" id="572547.Amico_0609"/>
<dbReference type="PANTHER" id="PTHR42731">
    <property type="entry name" value="SLL1084 PROTEIN"/>
    <property type="match status" value="1"/>
</dbReference>
<dbReference type="Gene3D" id="3.80.30.20">
    <property type="entry name" value="tm_1862 like domain"/>
    <property type="match status" value="1"/>
</dbReference>
<dbReference type="NCBIfam" id="TIGR03960">
    <property type="entry name" value="rSAM_fuse_unch"/>
    <property type="match status" value="1"/>
</dbReference>